<evidence type="ECO:0000256" key="11">
    <source>
        <dbReference type="PIRSR" id="PIRSR001492-1"/>
    </source>
</evidence>
<feature type="binding site" evidence="9 12">
    <location>
        <position position="467"/>
    </location>
    <ligand>
        <name>Mn(2+)</name>
        <dbReference type="ChEBI" id="CHEBI:29035"/>
        <label>1</label>
    </ligand>
</feature>
<evidence type="ECO:0000256" key="4">
    <source>
        <dbReference type="ARBA" id="ARBA00008819"/>
    </source>
</evidence>
<evidence type="ECO:0000256" key="7">
    <source>
        <dbReference type="ARBA" id="ARBA00023211"/>
    </source>
</evidence>
<feature type="binding site" evidence="9 12">
    <location>
        <position position="19"/>
    </location>
    <ligand>
        <name>Mn(2+)</name>
        <dbReference type="ChEBI" id="CHEBI:29035"/>
        <label>2</label>
    </ligand>
</feature>
<evidence type="ECO:0000256" key="10">
    <source>
        <dbReference type="NCBIfam" id="TIGR01307"/>
    </source>
</evidence>
<evidence type="ECO:0000256" key="1">
    <source>
        <dbReference type="ARBA" id="ARBA00000370"/>
    </source>
</evidence>
<comment type="catalytic activity">
    <reaction evidence="1 9">
        <text>(2R)-2-phosphoglycerate = (2R)-3-phosphoglycerate</text>
        <dbReference type="Rhea" id="RHEA:15901"/>
        <dbReference type="ChEBI" id="CHEBI:58272"/>
        <dbReference type="ChEBI" id="CHEBI:58289"/>
        <dbReference type="EC" id="5.4.2.12"/>
    </reaction>
</comment>
<comment type="pathway">
    <text evidence="3 9">Carbohydrate degradation; glycolysis; pyruvate from D-glyceraldehyde 3-phosphate: step 3/5.</text>
</comment>
<feature type="binding site" evidence="9">
    <location>
        <position position="199"/>
    </location>
    <ligand>
        <name>substrate</name>
    </ligand>
</feature>
<keyword evidence="8 9" id="KW-0413">Isomerase</keyword>
<dbReference type="EMBL" id="LCQQ01000002">
    <property type="protein sequence ID" value="KKW21632.1"/>
    <property type="molecule type" value="Genomic_DNA"/>
</dbReference>
<feature type="binding site" evidence="9">
    <location>
        <position position="193"/>
    </location>
    <ligand>
        <name>substrate</name>
    </ligand>
</feature>
<protein>
    <recommendedName>
        <fullName evidence="9 10">2,3-bisphosphoglycerate-independent phosphoglycerate mutase</fullName>
        <shortName evidence="9">BPG-independent PGAM</shortName>
        <shortName evidence="9">Phosphoglyceromutase</shortName>
        <shortName evidence="9">iPGM</shortName>
        <ecNumber evidence="9 10">5.4.2.12</ecNumber>
    </recommendedName>
</protein>
<dbReference type="InterPro" id="IPR006124">
    <property type="entry name" value="Metalloenzyme"/>
</dbReference>
<evidence type="ECO:0000256" key="2">
    <source>
        <dbReference type="ARBA" id="ARBA00002315"/>
    </source>
</evidence>
<evidence type="ECO:0000313" key="16">
    <source>
        <dbReference type="Proteomes" id="UP000034201"/>
    </source>
</evidence>
<dbReference type="EC" id="5.4.2.12" evidence="9 10"/>
<feature type="binding site" evidence="9 12">
    <location>
        <position position="449"/>
    </location>
    <ligand>
        <name>Mn(2+)</name>
        <dbReference type="ChEBI" id="CHEBI:29035"/>
        <label>2</label>
    </ligand>
</feature>
<feature type="binding site" evidence="9 12">
    <location>
        <position position="69"/>
    </location>
    <ligand>
        <name>Mn(2+)</name>
        <dbReference type="ChEBI" id="CHEBI:29035"/>
        <label>2</label>
    </ligand>
</feature>
<evidence type="ECO:0000256" key="5">
    <source>
        <dbReference type="ARBA" id="ARBA00022723"/>
    </source>
</evidence>
<keyword evidence="7 9" id="KW-0464">Manganese</keyword>
<dbReference type="PANTHER" id="PTHR31637:SF0">
    <property type="entry name" value="2,3-BISPHOSPHOGLYCERATE-INDEPENDENT PHOSPHOGLYCERATE MUTASE"/>
    <property type="match status" value="1"/>
</dbReference>
<dbReference type="GO" id="GO:0004619">
    <property type="term" value="F:phosphoglycerate mutase activity"/>
    <property type="evidence" value="ECO:0007669"/>
    <property type="project" value="UniProtKB-UniRule"/>
</dbReference>
<dbReference type="NCBIfam" id="TIGR01307">
    <property type="entry name" value="pgm_bpd_ind"/>
    <property type="match status" value="1"/>
</dbReference>
<dbReference type="SUPFAM" id="SSF64158">
    <property type="entry name" value="2,3-Bisphosphoglycerate-independent phosphoglycerate mutase, substrate-binding domain"/>
    <property type="match status" value="1"/>
</dbReference>
<dbReference type="InterPro" id="IPR011258">
    <property type="entry name" value="BPG-indep_PGM_N"/>
</dbReference>
<feature type="binding site" evidence="9">
    <location>
        <position position="342"/>
    </location>
    <ligand>
        <name>substrate</name>
    </ligand>
</feature>
<dbReference type="Gene3D" id="3.40.1450.10">
    <property type="entry name" value="BPG-independent phosphoglycerate mutase, domain B"/>
    <property type="match status" value="1"/>
</dbReference>
<dbReference type="PATRIC" id="fig|1618608.3.peg.36"/>
<dbReference type="PIRSF" id="PIRSF001492">
    <property type="entry name" value="IPGAM"/>
    <property type="match status" value="1"/>
</dbReference>
<dbReference type="SUPFAM" id="SSF53649">
    <property type="entry name" value="Alkaline phosphatase-like"/>
    <property type="match status" value="1"/>
</dbReference>
<dbReference type="GO" id="GO:0030145">
    <property type="term" value="F:manganese ion binding"/>
    <property type="evidence" value="ECO:0007669"/>
    <property type="project" value="UniProtKB-UniRule"/>
</dbReference>
<dbReference type="Pfam" id="PF06415">
    <property type="entry name" value="iPGM_N"/>
    <property type="match status" value="1"/>
</dbReference>
<evidence type="ECO:0000256" key="9">
    <source>
        <dbReference type="HAMAP-Rule" id="MF_01038"/>
    </source>
</evidence>
<feature type="binding site" evidence="9">
    <location>
        <position position="130"/>
    </location>
    <ligand>
        <name>substrate</name>
    </ligand>
</feature>
<proteinExistence type="inferred from homology"/>
<accession>A0A0G1Z2Q0</accession>
<dbReference type="CDD" id="cd16010">
    <property type="entry name" value="iPGM"/>
    <property type="match status" value="1"/>
</dbReference>
<feature type="domain" description="Metalloenzyme" evidence="13">
    <location>
        <begin position="11"/>
        <end position="517"/>
    </location>
</feature>
<reference evidence="15 16" key="1">
    <citation type="journal article" date="2015" name="Nature">
        <title>rRNA introns, odd ribosomes, and small enigmatic genomes across a large radiation of phyla.</title>
        <authorList>
            <person name="Brown C.T."/>
            <person name="Hug L.A."/>
            <person name="Thomas B.C."/>
            <person name="Sharon I."/>
            <person name="Castelle C.J."/>
            <person name="Singh A."/>
            <person name="Wilkins M.J."/>
            <person name="Williams K.H."/>
            <person name="Banfield J.F."/>
        </authorList>
    </citation>
    <scope>NUCLEOTIDE SEQUENCE [LARGE SCALE GENOMIC DNA]</scope>
</reference>
<evidence type="ECO:0000256" key="8">
    <source>
        <dbReference type="ARBA" id="ARBA00023235"/>
    </source>
</evidence>
<name>A0A0G1Z2Q0_9BACT</name>
<comment type="function">
    <text evidence="2 9">Catalyzes the interconversion of 2-phosphoglycerate and 3-phosphoglycerate.</text>
</comment>
<dbReference type="Proteomes" id="UP000034201">
    <property type="component" value="Unassembled WGS sequence"/>
</dbReference>
<feature type="binding site" evidence="9">
    <location>
        <begin position="160"/>
        <end position="161"/>
    </location>
    <ligand>
        <name>substrate</name>
    </ligand>
</feature>
<comment type="caution">
    <text evidence="9">Lacks conserved residue(s) required for the propagation of feature annotation.</text>
</comment>
<organism evidence="15 16">
    <name type="scientific">Candidatus Adlerbacteria bacterium GW2011_GWC1_50_9</name>
    <dbReference type="NCBI Taxonomy" id="1618608"/>
    <lineage>
        <taxon>Bacteria</taxon>
        <taxon>Candidatus Adleribacteriota</taxon>
    </lineage>
</organism>
<dbReference type="HAMAP" id="MF_01038">
    <property type="entry name" value="GpmI"/>
    <property type="match status" value="1"/>
</dbReference>
<dbReference type="GO" id="GO:0005829">
    <property type="term" value="C:cytosol"/>
    <property type="evidence" value="ECO:0007669"/>
    <property type="project" value="TreeGrafter"/>
</dbReference>
<comment type="similarity">
    <text evidence="4 9">Belongs to the BPG-independent phosphoglycerate mutase family.</text>
</comment>
<comment type="cofactor">
    <cofactor evidence="9">
        <name>Mn(2+)</name>
        <dbReference type="ChEBI" id="CHEBI:29035"/>
    </cofactor>
    <text evidence="9">Binds 2 manganese ions per subunit.</text>
</comment>
<dbReference type="GO" id="GO:0006007">
    <property type="term" value="P:glucose catabolic process"/>
    <property type="evidence" value="ECO:0007669"/>
    <property type="project" value="InterPro"/>
</dbReference>
<sequence length="531" mass="58866">MITLAKKPAPKPLLLIILDGFGVSLERTGNPVMEASTPMLDELWANFPAATLQASGIGVGLPWGKAGNSEVGHLTIGAGKIIYHHLPRIINAIHDGSFEKNPAFLNAVEHAKKNNSRIHILGLCSNGSVHSYREHLFALLEMFEKKGAEKVFVHAFTDGRDSPPQSGAQFLETLERRMAEEWPHAQIASVTGRIFPMDRDENWDKIETAYRLLTEGRGEPVGIASEYVKRMYSTIANDEFIPPAVIVDENKKPVGVIEKGDVVIFFDFREDSVREIATAFAADTFDKFARPKLKNLFVATMTEYKKDLPVAVAFPPLEIPMPLARVLGSAGLSHLHIAETDKYAHITYFFNGGEEKPFAREERVLIPSTETSHFDETPAMRAREITDAILERYYAEDVIIANFANADLIGHSGNFQAAVKTVEVLDECLKRLSDEIMKTNGIMIITSDHGNIELKRNTQTGEQLTEHSLNPVPFLLVAKNLKLPEPRTDAEIMRVKSETKGILIDVAPTVLDILGIHKPSDMTGKSILESL</sequence>
<dbReference type="Pfam" id="PF01676">
    <property type="entry name" value="Metalloenzyme"/>
    <property type="match status" value="1"/>
</dbReference>
<evidence type="ECO:0000256" key="3">
    <source>
        <dbReference type="ARBA" id="ARBA00004798"/>
    </source>
</evidence>
<dbReference type="InterPro" id="IPR036646">
    <property type="entry name" value="PGAM_B_sf"/>
</dbReference>
<comment type="subunit">
    <text evidence="9">Monomer.</text>
</comment>
<feature type="domain" description="BPG-independent PGAM N-terminal" evidence="14">
    <location>
        <begin position="90"/>
        <end position="306"/>
    </location>
</feature>
<dbReference type="FunFam" id="3.40.1450.10:FF:000002">
    <property type="entry name" value="2,3-bisphosphoglycerate-independent phosphoglycerate mutase"/>
    <property type="match status" value="1"/>
</dbReference>
<keyword evidence="5 9" id="KW-0479">Metal-binding</keyword>
<dbReference type="InterPro" id="IPR005995">
    <property type="entry name" value="Pgm_bpd_ind"/>
</dbReference>
<comment type="caution">
    <text evidence="15">The sequence shown here is derived from an EMBL/GenBank/DDBJ whole genome shotgun (WGS) entry which is preliminary data.</text>
</comment>
<dbReference type="InterPro" id="IPR017850">
    <property type="entry name" value="Alkaline_phosphatase_core_sf"/>
</dbReference>
<gene>
    <name evidence="9" type="primary">gpmI</name>
    <name evidence="15" type="ORF">UY61_C0002G0016</name>
</gene>
<dbReference type="GO" id="GO:0006096">
    <property type="term" value="P:glycolytic process"/>
    <property type="evidence" value="ECO:0007669"/>
    <property type="project" value="UniProtKB-UniRule"/>
</dbReference>
<keyword evidence="6 9" id="KW-0324">Glycolysis</keyword>
<evidence type="ECO:0000313" key="15">
    <source>
        <dbReference type="EMBL" id="KKW21632.1"/>
    </source>
</evidence>
<dbReference type="AlphaFoldDB" id="A0A0G1Z2Q0"/>
<feature type="binding site" evidence="9 12">
    <location>
        <position position="407"/>
    </location>
    <ligand>
        <name>Mn(2+)</name>
        <dbReference type="ChEBI" id="CHEBI:29035"/>
        <label>1</label>
    </ligand>
</feature>
<feature type="active site" description="Phosphoserine intermediate" evidence="9 11">
    <location>
        <position position="69"/>
    </location>
</feature>
<evidence type="ECO:0000256" key="12">
    <source>
        <dbReference type="PIRSR" id="PIRSR001492-3"/>
    </source>
</evidence>
<evidence type="ECO:0000259" key="13">
    <source>
        <dbReference type="Pfam" id="PF01676"/>
    </source>
</evidence>
<feature type="binding site" evidence="9 12">
    <location>
        <position position="411"/>
    </location>
    <ligand>
        <name>Mn(2+)</name>
        <dbReference type="ChEBI" id="CHEBI:29035"/>
        <label>1</label>
    </ligand>
</feature>
<feature type="binding site" evidence="9 12">
    <location>
        <position position="448"/>
    </location>
    <ligand>
        <name>Mn(2+)</name>
        <dbReference type="ChEBI" id="CHEBI:29035"/>
        <label>2</label>
    </ligand>
</feature>
<dbReference type="Gene3D" id="3.40.720.10">
    <property type="entry name" value="Alkaline Phosphatase, subunit A"/>
    <property type="match status" value="1"/>
</dbReference>
<dbReference type="PANTHER" id="PTHR31637">
    <property type="entry name" value="2,3-BISPHOSPHOGLYCERATE-INDEPENDENT PHOSPHOGLYCERATE MUTASE"/>
    <property type="match status" value="1"/>
</dbReference>
<evidence type="ECO:0000259" key="14">
    <source>
        <dbReference type="Pfam" id="PF06415"/>
    </source>
</evidence>
<dbReference type="UniPathway" id="UPA00109">
    <property type="reaction ID" value="UER00186"/>
</dbReference>
<evidence type="ECO:0000256" key="6">
    <source>
        <dbReference type="ARBA" id="ARBA00023152"/>
    </source>
</evidence>